<accession>A0ABQ0L627</accession>
<proteinExistence type="predicted"/>
<dbReference type="EMBL" id="DF841089">
    <property type="protein sequence ID" value="GAT45326.1"/>
    <property type="molecule type" value="Genomic_DNA"/>
</dbReference>
<evidence type="ECO:0000313" key="1">
    <source>
        <dbReference type="EMBL" id="GAT45326.1"/>
    </source>
</evidence>
<keyword evidence="2" id="KW-1185">Reference proteome</keyword>
<name>A0ABQ0L627_MYCCL</name>
<sequence length="54" mass="5954">DAERLGHFHALLLLELELSYRRGDDRDERIVDSLGRGELSSGLGSQIDLAVDSS</sequence>
<protein>
    <submittedName>
        <fullName evidence="1">Uncharacterized protein</fullName>
    </submittedName>
</protein>
<gene>
    <name evidence="1" type="ORF">MCHLO_02912</name>
</gene>
<reference evidence="1" key="1">
    <citation type="submission" date="2014-09" db="EMBL/GenBank/DDBJ databases">
        <title>Genome sequence of the luminous mushroom Mycena chlorophos for searching fungal bioluminescence genes.</title>
        <authorList>
            <person name="Tanaka Y."/>
            <person name="Kasuga D."/>
            <person name="Oba Y."/>
            <person name="Hase S."/>
            <person name="Sato K."/>
            <person name="Oba Y."/>
            <person name="Sakakibara Y."/>
        </authorList>
    </citation>
    <scope>NUCLEOTIDE SEQUENCE</scope>
</reference>
<evidence type="ECO:0000313" key="2">
    <source>
        <dbReference type="Proteomes" id="UP000815677"/>
    </source>
</evidence>
<dbReference type="Proteomes" id="UP000815677">
    <property type="component" value="Unassembled WGS sequence"/>
</dbReference>
<feature type="non-terminal residue" evidence="1">
    <location>
        <position position="1"/>
    </location>
</feature>
<organism evidence="1 2">
    <name type="scientific">Mycena chlorophos</name>
    <name type="common">Agaric fungus</name>
    <name type="synonym">Agaricus chlorophos</name>
    <dbReference type="NCBI Taxonomy" id="658473"/>
    <lineage>
        <taxon>Eukaryota</taxon>
        <taxon>Fungi</taxon>
        <taxon>Dikarya</taxon>
        <taxon>Basidiomycota</taxon>
        <taxon>Agaricomycotina</taxon>
        <taxon>Agaricomycetes</taxon>
        <taxon>Agaricomycetidae</taxon>
        <taxon>Agaricales</taxon>
        <taxon>Marasmiineae</taxon>
        <taxon>Mycenaceae</taxon>
        <taxon>Mycena</taxon>
    </lineage>
</organism>